<feature type="transmembrane region" description="Helical" evidence="6">
    <location>
        <begin position="77"/>
        <end position="100"/>
    </location>
</feature>
<feature type="domain" description="EamA" evidence="7">
    <location>
        <begin position="162"/>
        <end position="299"/>
    </location>
</feature>
<sequence length="347" mass="38029">MSSDDILAVVIMVIVQIGYAGMNIVGKIAMDAGMDPFVHIAYRQIIGTISLAPFAYFFERLTVSQIAYFVGLKYSTPTIACALSNLIPAATFLLAIPFGLEKVGFRSKAGQAKMWGTIICIGGATLLSLYHGPIVIGQSGIHWKFAENTETNNSTNHDNLILGPLLLIVSTVSYSLWIIFQARVSEKYAAPYTSTMLMCLMASFQCVIIGVCVVHDKAAWSLDRMRTIAVLYNGIVCTALGCFLTSWCIQRKGPLYVSVFYPLMLIITAVLSWALLREKLYIGTVVGSFLTVIGFYGVLWGKDKEKSKSETESLEMKTDQMKQQLGAKCDLELQVSGQANPKIHAGE</sequence>
<evidence type="ECO:0000313" key="9">
    <source>
        <dbReference type="Proteomes" id="UP000823775"/>
    </source>
</evidence>
<feature type="transmembrane region" description="Helical" evidence="6">
    <location>
        <begin position="112"/>
        <end position="130"/>
    </location>
</feature>
<feature type="transmembrane region" description="Helical" evidence="6">
    <location>
        <begin position="280"/>
        <end position="299"/>
    </location>
</feature>
<evidence type="ECO:0000256" key="2">
    <source>
        <dbReference type="ARBA" id="ARBA00007635"/>
    </source>
</evidence>
<keyword evidence="4 6" id="KW-1133">Transmembrane helix</keyword>
<gene>
    <name evidence="8" type="ORF">HAX54_023220</name>
</gene>
<feature type="transmembrane region" description="Helical" evidence="6">
    <location>
        <begin position="160"/>
        <end position="180"/>
    </location>
</feature>
<evidence type="ECO:0000256" key="3">
    <source>
        <dbReference type="ARBA" id="ARBA00022692"/>
    </source>
</evidence>
<feature type="transmembrane region" description="Helical" evidence="6">
    <location>
        <begin position="255"/>
        <end position="274"/>
    </location>
</feature>
<protein>
    <recommendedName>
        <fullName evidence="6">WAT1-related protein</fullName>
    </recommendedName>
</protein>
<keyword evidence="3 6" id="KW-0812">Transmembrane</keyword>
<dbReference type="Pfam" id="PF00892">
    <property type="entry name" value="EamA"/>
    <property type="match status" value="1"/>
</dbReference>
<dbReference type="SUPFAM" id="SSF103481">
    <property type="entry name" value="Multidrug resistance efflux transporter EmrE"/>
    <property type="match status" value="2"/>
</dbReference>
<evidence type="ECO:0000259" key="7">
    <source>
        <dbReference type="Pfam" id="PF00892"/>
    </source>
</evidence>
<comment type="caution">
    <text evidence="8">The sequence shown here is derived from an EMBL/GenBank/DDBJ whole genome shotgun (WGS) entry which is preliminary data.</text>
</comment>
<keyword evidence="5 6" id="KW-0472">Membrane</keyword>
<name>A0ABS8UYS8_DATST</name>
<evidence type="ECO:0000256" key="6">
    <source>
        <dbReference type="RuleBase" id="RU363077"/>
    </source>
</evidence>
<evidence type="ECO:0000256" key="1">
    <source>
        <dbReference type="ARBA" id="ARBA00004141"/>
    </source>
</evidence>
<reference evidence="8 9" key="1">
    <citation type="journal article" date="2021" name="BMC Genomics">
        <title>Datura genome reveals duplications of psychoactive alkaloid biosynthetic genes and high mutation rate following tissue culture.</title>
        <authorList>
            <person name="Rajewski A."/>
            <person name="Carter-House D."/>
            <person name="Stajich J."/>
            <person name="Litt A."/>
        </authorList>
    </citation>
    <scope>NUCLEOTIDE SEQUENCE [LARGE SCALE GENOMIC DNA]</scope>
    <source>
        <strain evidence="8">AR-01</strain>
    </source>
</reference>
<evidence type="ECO:0000256" key="5">
    <source>
        <dbReference type="ARBA" id="ARBA00023136"/>
    </source>
</evidence>
<dbReference type="InterPro" id="IPR030184">
    <property type="entry name" value="WAT1-related"/>
</dbReference>
<dbReference type="EMBL" id="JACEIK010002814">
    <property type="protein sequence ID" value="MCD9638985.1"/>
    <property type="molecule type" value="Genomic_DNA"/>
</dbReference>
<dbReference type="InterPro" id="IPR000620">
    <property type="entry name" value="EamA_dom"/>
</dbReference>
<feature type="transmembrane region" description="Helical" evidence="6">
    <location>
        <begin position="6"/>
        <end position="25"/>
    </location>
</feature>
<comment type="subcellular location">
    <subcellularLocation>
        <location evidence="1 6">Membrane</location>
        <topology evidence="1 6">Multi-pass membrane protein</topology>
    </subcellularLocation>
</comment>
<proteinExistence type="inferred from homology"/>
<evidence type="ECO:0000313" key="8">
    <source>
        <dbReference type="EMBL" id="MCD9638985.1"/>
    </source>
</evidence>
<dbReference type="Proteomes" id="UP000823775">
    <property type="component" value="Unassembled WGS sequence"/>
</dbReference>
<feature type="transmembrane region" description="Helical" evidence="6">
    <location>
        <begin position="228"/>
        <end position="248"/>
    </location>
</feature>
<dbReference type="InterPro" id="IPR037185">
    <property type="entry name" value="EmrE-like"/>
</dbReference>
<accession>A0ABS8UYS8</accession>
<feature type="transmembrane region" description="Helical" evidence="6">
    <location>
        <begin position="192"/>
        <end position="216"/>
    </location>
</feature>
<comment type="similarity">
    <text evidence="2 6">Belongs to the drug/metabolite transporter (DMT) superfamily. Plant drug/metabolite exporter (P-DME) (TC 2.A.7.4) family.</text>
</comment>
<dbReference type="PANTHER" id="PTHR31218">
    <property type="entry name" value="WAT1-RELATED PROTEIN"/>
    <property type="match status" value="1"/>
</dbReference>
<organism evidence="8 9">
    <name type="scientific">Datura stramonium</name>
    <name type="common">Jimsonweed</name>
    <name type="synonym">Common thornapple</name>
    <dbReference type="NCBI Taxonomy" id="4076"/>
    <lineage>
        <taxon>Eukaryota</taxon>
        <taxon>Viridiplantae</taxon>
        <taxon>Streptophyta</taxon>
        <taxon>Embryophyta</taxon>
        <taxon>Tracheophyta</taxon>
        <taxon>Spermatophyta</taxon>
        <taxon>Magnoliopsida</taxon>
        <taxon>eudicotyledons</taxon>
        <taxon>Gunneridae</taxon>
        <taxon>Pentapetalae</taxon>
        <taxon>asterids</taxon>
        <taxon>lamiids</taxon>
        <taxon>Solanales</taxon>
        <taxon>Solanaceae</taxon>
        <taxon>Solanoideae</taxon>
        <taxon>Datureae</taxon>
        <taxon>Datura</taxon>
    </lineage>
</organism>
<evidence type="ECO:0000256" key="4">
    <source>
        <dbReference type="ARBA" id="ARBA00022989"/>
    </source>
</evidence>
<feature type="transmembrane region" description="Helical" evidence="6">
    <location>
        <begin position="37"/>
        <end position="57"/>
    </location>
</feature>
<keyword evidence="9" id="KW-1185">Reference proteome</keyword>